<feature type="region of interest" description="Disordered" evidence="1">
    <location>
        <begin position="1"/>
        <end position="43"/>
    </location>
</feature>
<dbReference type="GeneID" id="19161675"/>
<feature type="compositionally biased region" description="Polar residues" evidence="1">
    <location>
        <begin position="1"/>
        <end position="13"/>
    </location>
</feature>
<protein>
    <submittedName>
        <fullName evidence="2">Uncharacterized protein</fullName>
    </submittedName>
</protein>
<dbReference type="Proteomes" id="UP000019484">
    <property type="component" value="Unassembled WGS sequence"/>
</dbReference>
<dbReference type="EMBL" id="AMWN01000006">
    <property type="protein sequence ID" value="EXJ83190.1"/>
    <property type="molecule type" value="Genomic_DNA"/>
</dbReference>
<feature type="non-terminal residue" evidence="2">
    <location>
        <position position="76"/>
    </location>
</feature>
<dbReference type="RefSeq" id="XP_007725876.1">
    <property type="nucleotide sequence ID" value="XM_007727686.1"/>
</dbReference>
<organism evidence="2 3">
    <name type="scientific">Capronia coronata CBS 617.96</name>
    <dbReference type="NCBI Taxonomy" id="1182541"/>
    <lineage>
        <taxon>Eukaryota</taxon>
        <taxon>Fungi</taxon>
        <taxon>Dikarya</taxon>
        <taxon>Ascomycota</taxon>
        <taxon>Pezizomycotina</taxon>
        <taxon>Eurotiomycetes</taxon>
        <taxon>Chaetothyriomycetidae</taxon>
        <taxon>Chaetothyriales</taxon>
        <taxon>Herpotrichiellaceae</taxon>
        <taxon>Capronia</taxon>
    </lineage>
</organism>
<reference evidence="2 3" key="1">
    <citation type="submission" date="2013-03" db="EMBL/GenBank/DDBJ databases">
        <title>The Genome Sequence of Capronia coronata CBS 617.96.</title>
        <authorList>
            <consortium name="The Broad Institute Genomics Platform"/>
            <person name="Cuomo C."/>
            <person name="de Hoog S."/>
            <person name="Gorbushina A."/>
            <person name="Walker B."/>
            <person name="Young S.K."/>
            <person name="Zeng Q."/>
            <person name="Gargeya S."/>
            <person name="Fitzgerald M."/>
            <person name="Haas B."/>
            <person name="Abouelleil A."/>
            <person name="Allen A.W."/>
            <person name="Alvarado L."/>
            <person name="Arachchi H.M."/>
            <person name="Berlin A.M."/>
            <person name="Chapman S.B."/>
            <person name="Gainer-Dewar J."/>
            <person name="Goldberg J."/>
            <person name="Griggs A."/>
            <person name="Gujja S."/>
            <person name="Hansen M."/>
            <person name="Howarth C."/>
            <person name="Imamovic A."/>
            <person name="Ireland A."/>
            <person name="Larimer J."/>
            <person name="McCowan C."/>
            <person name="Murphy C."/>
            <person name="Pearson M."/>
            <person name="Poon T.W."/>
            <person name="Priest M."/>
            <person name="Roberts A."/>
            <person name="Saif S."/>
            <person name="Shea T."/>
            <person name="Sisk P."/>
            <person name="Sykes S."/>
            <person name="Wortman J."/>
            <person name="Nusbaum C."/>
            <person name="Birren B."/>
        </authorList>
    </citation>
    <scope>NUCLEOTIDE SEQUENCE [LARGE SCALE GENOMIC DNA]</scope>
    <source>
        <strain evidence="2 3">CBS 617.96</strain>
    </source>
</reference>
<evidence type="ECO:0000256" key="1">
    <source>
        <dbReference type="SAM" id="MobiDB-lite"/>
    </source>
</evidence>
<comment type="caution">
    <text evidence="2">The sequence shown here is derived from an EMBL/GenBank/DDBJ whole genome shotgun (WGS) entry which is preliminary data.</text>
</comment>
<sequence>MFTVTMATNSASMTPERPPQHKAQSDKVKNISSREDYSQKQRRERAQAILDNYQLLMDYAVANGKVALLSPSRSND</sequence>
<gene>
    <name evidence="2" type="ORF">A1O1_06809</name>
</gene>
<name>W9Y0M6_9EURO</name>
<feature type="compositionally biased region" description="Basic and acidic residues" evidence="1">
    <location>
        <begin position="23"/>
        <end position="43"/>
    </location>
</feature>
<dbReference type="OrthoDB" id="5372011at2759"/>
<dbReference type="HOGENOM" id="CLU_2661152_0_0_1"/>
<proteinExistence type="predicted"/>
<accession>W9Y0M6</accession>
<evidence type="ECO:0000313" key="2">
    <source>
        <dbReference type="EMBL" id="EXJ83190.1"/>
    </source>
</evidence>
<dbReference type="AlphaFoldDB" id="W9Y0M6"/>
<evidence type="ECO:0000313" key="3">
    <source>
        <dbReference type="Proteomes" id="UP000019484"/>
    </source>
</evidence>
<dbReference type="eggNOG" id="ENOG502RPWJ">
    <property type="taxonomic scope" value="Eukaryota"/>
</dbReference>
<keyword evidence="3" id="KW-1185">Reference proteome</keyword>